<dbReference type="PRINTS" id="PR00509">
    <property type="entry name" value="PGMPMM"/>
</dbReference>
<dbReference type="CDD" id="cd03089">
    <property type="entry name" value="PMM_PGM"/>
    <property type="match status" value="1"/>
</dbReference>
<gene>
    <name evidence="12" type="ORF">J7S20_14850</name>
</gene>
<feature type="domain" description="Alpha-D-phosphohexomutase alpha/beta/alpha" evidence="10">
    <location>
        <begin position="166"/>
        <end position="250"/>
    </location>
</feature>
<evidence type="ECO:0000313" key="13">
    <source>
        <dbReference type="Proteomes" id="UP000676996"/>
    </source>
</evidence>
<evidence type="ECO:0000259" key="11">
    <source>
        <dbReference type="Pfam" id="PF02880"/>
    </source>
</evidence>
<organism evidence="12 13">
    <name type="scientific">Stakelama marina</name>
    <dbReference type="NCBI Taxonomy" id="2826939"/>
    <lineage>
        <taxon>Bacteria</taxon>
        <taxon>Pseudomonadati</taxon>
        <taxon>Pseudomonadota</taxon>
        <taxon>Alphaproteobacteria</taxon>
        <taxon>Sphingomonadales</taxon>
        <taxon>Sphingomonadaceae</taxon>
        <taxon>Stakelama</taxon>
    </lineage>
</organism>
<evidence type="ECO:0000256" key="4">
    <source>
        <dbReference type="ARBA" id="ARBA00022723"/>
    </source>
</evidence>
<dbReference type="InterPro" id="IPR016066">
    <property type="entry name" value="A-D-PHexomutase_CS"/>
</dbReference>
<feature type="domain" description="Alpha-D-phosphohexomutase alpha/beta/alpha" evidence="11">
    <location>
        <begin position="254"/>
        <end position="362"/>
    </location>
</feature>
<evidence type="ECO:0000259" key="8">
    <source>
        <dbReference type="Pfam" id="PF00408"/>
    </source>
</evidence>
<dbReference type="PANTHER" id="PTHR43771">
    <property type="entry name" value="PHOSPHOMANNOMUTASE"/>
    <property type="match status" value="1"/>
</dbReference>
<dbReference type="InterPro" id="IPR016055">
    <property type="entry name" value="A-D-PHexomutase_a/b/a-I/II/III"/>
</dbReference>
<evidence type="ECO:0000256" key="2">
    <source>
        <dbReference type="ARBA" id="ARBA00010231"/>
    </source>
</evidence>
<accession>A0A8T4IGR4</accession>
<dbReference type="SUPFAM" id="SSF53738">
    <property type="entry name" value="Phosphoglucomutase, first 3 domains"/>
    <property type="match status" value="3"/>
</dbReference>
<keyword evidence="3" id="KW-0597">Phosphoprotein</keyword>
<name>A0A8T4IGR4_9SPHN</name>
<evidence type="ECO:0000256" key="1">
    <source>
        <dbReference type="ARBA" id="ARBA00001946"/>
    </source>
</evidence>
<dbReference type="Pfam" id="PF02878">
    <property type="entry name" value="PGM_PMM_I"/>
    <property type="match status" value="1"/>
</dbReference>
<dbReference type="PROSITE" id="PS00710">
    <property type="entry name" value="PGM_PMM"/>
    <property type="match status" value="1"/>
</dbReference>
<keyword evidence="4 7" id="KW-0479">Metal-binding</keyword>
<sequence>MTHQFDPTSLREYDIRGIVGKTLGPDDARAIGRGFATLLRRAGGHRVAVGRDGRASSPELEAALVEGLTASGVDVTRIGLGPTPMLYYAEAVLEVDGGIQITGSHNPSDYNGFKMVFQHRPFFGEDIQKIGKMAAEGDWDEGEGSVGDADIMDDYVGRLFAGYAGGEYRIGWDAGNGAAGPVVEKLVKLLPGEHHTLYTDVDANFPNHHPDPTEEKNLADLKRLVAEKNLDFGLAFDGDGDRIGAIDGQGRVVWGDQLLSILAVPVLKEAPGSTIIADVKASQMLYDRIAELGGKPLMWKTGHSLIKTKMKETGAPLAGEMSGHIFFAQGYYGYDDALFAAVQLIRALHVAGKSLTEMKDAMPALVNTPEMRFQVDESRKFAIVEEVLDRLEKSGADVNRTDGARVQTEDGWWLLRASNTQDVLVARAESHSQEGLDRLVAHIDEQLAKSGVERGPQAGH</sequence>
<dbReference type="InterPro" id="IPR005844">
    <property type="entry name" value="A-D-PHexomutase_a/b/a-I"/>
</dbReference>
<evidence type="ECO:0000256" key="5">
    <source>
        <dbReference type="ARBA" id="ARBA00022842"/>
    </source>
</evidence>
<dbReference type="Pfam" id="PF02879">
    <property type="entry name" value="PGM_PMM_II"/>
    <property type="match status" value="1"/>
</dbReference>
<dbReference type="InterPro" id="IPR036900">
    <property type="entry name" value="A-D-PHexomutase_C_sf"/>
</dbReference>
<dbReference type="AlphaFoldDB" id="A0A8T4IGR4"/>
<dbReference type="GO" id="GO:0000287">
    <property type="term" value="F:magnesium ion binding"/>
    <property type="evidence" value="ECO:0007669"/>
    <property type="project" value="InterPro"/>
</dbReference>
<keyword evidence="13" id="KW-1185">Reference proteome</keyword>
<keyword evidence="5 7" id="KW-0460">Magnesium</keyword>
<dbReference type="GO" id="GO:0016868">
    <property type="term" value="F:intramolecular phosphotransferase activity"/>
    <property type="evidence" value="ECO:0007669"/>
    <property type="project" value="InterPro"/>
</dbReference>
<dbReference type="RefSeq" id="WP_284055029.1">
    <property type="nucleotide sequence ID" value="NZ_JAGRQC010000004.1"/>
</dbReference>
<comment type="similarity">
    <text evidence="2 7">Belongs to the phosphohexose mutase family.</text>
</comment>
<evidence type="ECO:0000313" key="12">
    <source>
        <dbReference type="EMBL" id="MBR0553787.1"/>
    </source>
</evidence>
<evidence type="ECO:0000259" key="10">
    <source>
        <dbReference type="Pfam" id="PF02879"/>
    </source>
</evidence>
<reference evidence="12" key="1">
    <citation type="submission" date="2021-04" db="EMBL/GenBank/DDBJ databases">
        <title>Ouciella asimina sp. nov., isolated from the surface seawater in the hydrothermal field of Okinawa Trough.</title>
        <authorList>
            <person name="Shuang W."/>
        </authorList>
    </citation>
    <scope>NUCLEOTIDE SEQUENCE</scope>
    <source>
        <strain evidence="12">LXI357</strain>
    </source>
</reference>
<dbReference type="Pfam" id="PF02880">
    <property type="entry name" value="PGM_PMM_III"/>
    <property type="match status" value="1"/>
</dbReference>
<evidence type="ECO:0000256" key="6">
    <source>
        <dbReference type="ARBA" id="ARBA00023235"/>
    </source>
</evidence>
<proteinExistence type="inferred from homology"/>
<evidence type="ECO:0000256" key="7">
    <source>
        <dbReference type="RuleBase" id="RU004326"/>
    </source>
</evidence>
<dbReference type="Pfam" id="PF00408">
    <property type="entry name" value="PGM_PMM_IV"/>
    <property type="match status" value="1"/>
</dbReference>
<dbReference type="GO" id="GO:0005975">
    <property type="term" value="P:carbohydrate metabolic process"/>
    <property type="evidence" value="ECO:0007669"/>
    <property type="project" value="InterPro"/>
</dbReference>
<comment type="caution">
    <text evidence="12">The sequence shown here is derived from an EMBL/GenBank/DDBJ whole genome shotgun (WGS) entry which is preliminary data.</text>
</comment>
<protein>
    <submittedName>
        <fullName evidence="12">Phosphomannomutase/phosphoglucomutase</fullName>
    </submittedName>
</protein>
<dbReference type="Proteomes" id="UP000676996">
    <property type="component" value="Unassembled WGS sequence"/>
</dbReference>
<dbReference type="InterPro" id="IPR005843">
    <property type="entry name" value="A-D-PHexomutase_C"/>
</dbReference>
<comment type="cofactor">
    <cofactor evidence="1">
        <name>Mg(2+)</name>
        <dbReference type="ChEBI" id="CHEBI:18420"/>
    </cofactor>
</comment>
<dbReference type="InterPro" id="IPR005841">
    <property type="entry name" value="Alpha-D-phosphohexomutase_SF"/>
</dbReference>
<dbReference type="Gene3D" id="3.30.310.50">
    <property type="entry name" value="Alpha-D-phosphohexomutase, C-terminal domain"/>
    <property type="match status" value="1"/>
</dbReference>
<keyword evidence="6" id="KW-0413">Isomerase</keyword>
<dbReference type="PANTHER" id="PTHR43771:SF2">
    <property type="entry name" value="PHOSPHOMANNOMUTASE_PHOSPHOGLUCOMUTASE"/>
    <property type="match status" value="1"/>
</dbReference>
<feature type="domain" description="Alpha-D-phosphohexomutase C-terminal" evidence="8">
    <location>
        <begin position="370"/>
        <end position="445"/>
    </location>
</feature>
<evidence type="ECO:0000256" key="3">
    <source>
        <dbReference type="ARBA" id="ARBA00022553"/>
    </source>
</evidence>
<dbReference type="SUPFAM" id="SSF55957">
    <property type="entry name" value="Phosphoglucomutase, C-terminal domain"/>
    <property type="match status" value="1"/>
</dbReference>
<dbReference type="NCBIfam" id="NF046027">
    <property type="entry name" value="PhglucPhmanMutPgmG"/>
    <property type="match status" value="1"/>
</dbReference>
<dbReference type="Gene3D" id="3.40.120.10">
    <property type="entry name" value="Alpha-D-Glucose-1,6-Bisphosphate, subunit A, domain 3"/>
    <property type="match status" value="3"/>
</dbReference>
<dbReference type="InterPro" id="IPR005845">
    <property type="entry name" value="A-D-PHexomutase_a/b/a-II"/>
</dbReference>
<dbReference type="EMBL" id="JAGRQC010000004">
    <property type="protein sequence ID" value="MBR0553787.1"/>
    <property type="molecule type" value="Genomic_DNA"/>
</dbReference>
<dbReference type="InterPro" id="IPR005846">
    <property type="entry name" value="A-D-PHexomutase_a/b/a-III"/>
</dbReference>
<evidence type="ECO:0000259" key="9">
    <source>
        <dbReference type="Pfam" id="PF02878"/>
    </source>
</evidence>
<feature type="domain" description="Alpha-D-phosphohexomutase alpha/beta/alpha" evidence="9">
    <location>
        <begin position="10"/>
        <end position="137"/>
    </location>
</feature>